<dbReference type="SUPFAM" id="SSF53613">
    <property type="entry name" value="Ribokinase-like"/>
    <property type="match status" value="1"/>
</dbReference>
<dbReference type="PANTHER" id="PTHR10584">
    <property type="entry name" value="SUGAR KINASE"/>
    <property type="match status" value="1"/>
</dbReference>
<evidence type="ECO:0000259" key="3">
    <source>
        <dbReference type="Pfam" id="PF00294"/>
    </source>
</evidence>
<dbReference type="EMBL" id="RZTZ01000011">
    <property type="protein sequence ID" value="RVT58876.1"/>
    <property type="molecule type" value="Genomic_DNA"/>
</dbReference>
<protein>
    <submittedName>
        <fullName evidence="4">Fructoselysine 6-kinase</fullName>
    </submittedName>
</protein>
<dbReference type="Pfam" id="PF00294">
    <property type="entry name" value="PfkB"/>
    <property type="match status" value="1"/>
</dbReference>
<accession>A0A437K6H7</accession>
<dbReference type="AlphaFoldDB" id="A0A437K6H7"/>
<gene>
    <name evidence="4" type="ORF">EM808_21205</name>
</gene>
<keyword evidence="1" id="KW-0808">Transferase</keyword>
<dbReference type="Gene3D" id="3.40.1190.20">
    <property type="match status" value="1"/>
</dbReference>
<reference evidence="4 5" key="1">
    <citation type="submission" date="2019-01" db="EMBL/GenBank/DDBJ databases">
        <title>Bacillus sp. M5HDSG1-1, whole genome shotgun sequence.</title>
        <authorList>
            <person name="Tuo L."/>
        </authorList>
    </citation>
    <scope>NUCLEOTIDE SEQUENCE [LARGE SCALE GENOMIC DNA]</scope>
    <source>
        <strain evidence="4 5">M5HDSG1-1</strain>
    </source>
</reference>
<proteinExistence type="predicted"/>
<dbReference type="RefSeq" id="WP_127740526.1">
    <property type="nucleotide sequence ID" value="NZ_RZTZ01000011.1"/>
</dbReference>
<name>A0A437K6H7_9BACI</name>
<evidence type="ECO:0000256" key="2">
    <source>
        <dbReference type="ARBA" id="ARBA00022777"/>
    </source>
</evidence>
<feature type="domain" description="Carbohydrate kinase PfkB" evidence="3">
    <location>
        <begin position="12"/>
        <end position="264"/>
    </location>
</feature>
<sequence>MKLIGVGDNVVDFYKDRGEIYPGGNALNVAVLAKRNGVTKSSYIGILGDDTAGDHVLKSLVSENIDVSRIRKAYGPNWESVVALNDDGDRVFVSSNKGGVQSLVKLNFTEADLDFISSHDLMHTSVYSRIETELPVLAEMVPISFDFSSRREDEYIQTICPHIQYAFFSGSDLTKSECITFMHHVNELGTPFVGITRGAEGSLLLADGHIFEQPIINANVIDTLGAGDSFIAMFLTQFHQSRNAQEAMHVAATAAAKVCESYGAFGYGLKKDLSVNV</sequence>
<evidence type="ECO:0000256" key="1">
    <source>
        <dbReference type="ARBA" id="ARBA00022679"/>
    </source>
</evidence>
<evidence type="ECO:0000313" key="4">
    <source>
        <dbReference type="EMBL" id="RVT58876.1"/>
    </source>
</evidence>
<dbReference type="InterPro" id="IPR029056">
    <property type="entry name" value="Ribokinase-like"/>
</dbReference>
<dbReference type="PANTHER" id="PTHR10584:SF166">
    <property type="entry name" value="RIBOKINASE"/>
    <property type="match status" value="1"/>
</dbReference>
<dbReference type="Proteomes" id="UP000288024">
    <property type="component" value="Unassembled WGS sequence"/>
</dbReference>
<organism evidence="4 5">
    <name type="scientific">Niallia taxi</name>
    <dbReference type="NCBI Taxonomy" id="2499688"/>
    <lineage>
        <taxon>Bacteria</taxon>
        <taxon>Bacillati</taxon>
        <taxon>Bacillota</taxon>
        <taxon>Bacilli</taxon>
        <taxon>Bacillales</taxon>
        <taxon>Bacillaceae</taxon>
        <taxon>Niallia</taxon>
    </lineage>
</organism>
<keyword evidence="5" id="KW-1185">Reference proteome</keyword>
<comment type="caution">
    <text evidence="4">The sequence shown here is derived from an EMBL/GenBank/DDBJ whole genome shotgun (WGS) entry which is preliminary data.</text>
</comment>
<keyword evidence="2 4" id="KW-0418">Kinase</keyword>
<dbReference type="GO" id="GO:0016301">
    <property type="term" value="F:kinase activity"/>
    <property type="evidence" value="ECO:0007669"/>
    <property type="project" value="UniProtKB-KW"/>
</dbReference>
<evidence type="ECO:0000313" key="5">
    <source>
        <dbReference type="Proteomes" id="UP000288024"/>
    </source>
</evidence>
<dbReference type="InterPro" id="IPR011611">
    <property type="entry name" value="PfkB_dom"/>
</dbReference>